<protein>
    <recommendedName>
        <fullName evidence="4 11">3-deoxy-D-manno-octulosonic acid transferase</fullName>
        <shortName evidence="11">Kdo transferase</shortName>
        <ecNumber evidence="3 11">2.4.99.12</ecNumber>
    </recommendedName>
    <alternativeName>
        <fullName evidence="7 11">Lipid IV(A) 3-deoxy-D-manno-octulosonic acid transferase</fullName>
    </alternativeName>
</protein>
<dbReference type="Pfam" id="PF00534">
    <property type="entry name" value="Glycos_transf_1"/>
    <property type="match status" value="1"/>
</dbReference>
<dbReference type="RefSeq" id="WP_123072033.1">
    <property type="nucleotide sequence ID" value="NZ_JSAB01000389.1"/>
</dbReference>
<comment type="subcellular location">
    <subcellularLocation>
        <location evidence="1">Cell envelope</location>
    </subcellularLocation>
    <subcellularLocation>
        <location evidence="11">Cell membrane</location>
    </subcellularLocation>
</comment>
<dbReference type="GO" id="GO:0030313">
    <property type="term" value="C:cell envelope"/>
    <property type="evidence" value="ECO:0007669"/>
    <property type="project" value="UniProtKB-SubCell"/>
</dbReference>
<accession>A0A422QDL4</accession>
<dbReference type="GO" id="GO:0009245">
    <property type="term" value="P:lipid A biosynthetic process"/>
    <property type="evidence" value="ECO:0007669"/>
    <property type="project" value="TreeGrafter"/>
</dbReference>
<keyword evidence="11" id="KW-0448">Lipopolysaccharide biosynthesis</keyword>
<keyword evidence="15" id="KW-1185">Reference proteome</keyword>
<evidence type="ECO:0000256" key="8">
    <source>
        <dbReference type="ARBA" id="ARBA00049183"/>
    </source>
</evidence>
<dbReference type="GO" id="GO:0009244">
    <property type="term" value="P:lipopolysaccharide core region biosynthetic process"/>
    <property type="evidence" value="ECO:0007669"/>
    <property type="project" value="UniProtKB-UniRule"/>
</dbReference>
<evidence type="ECO:0000259" key="13">
    <source>
        <dbReference type="Pfam" id="PF04413"/>
    </source>
</evidence>
<evidence type="ECO:0000256" key="7">
    <source>
        <dbReference type="ARBA" id="ARBA00031445"/>
    </source>
</evidence>
<comment type="function">
    <text evidence="11">Involved in lipopolysaccharide (LPS) biosynthesis. Catalyzes the transfer of 3-deoxy-D-manno-octulosonate (Kdo) residue(s) from CMP-Kdo to lipid IV(A), the tetraacyldisaccharide-1,4'-bisphosphate precursor of lipid A.</text>
</comment>
<feature type="domain" description="3-deoxy-D-manno-octulosonic-acid transferase N-terminal" evidence="13">
    <location>
        <begin position="34"/>
        <end position="213"/>
    </location>
</feature>
<dbReference type="Proteomes" id="UP000283254">
    <property type="component" value="Unassembled WGS sequence"/>
</dbReference>
<evidence type="ECO:0000259" key="12">
    <source>
        <dbReference type="Pfam" id="PF00534"/>
    </source>
</evidence>
<dbReference type="Gene3D" id="3.40.50.11720">
    <property type="entry name" value="3-Deoxy-D-manno-octulosonic-acid transferase, N-terminal domain"/>
    <property type="match status" value="1"/>
</dbReference>
<proteinExistence type="inferred from homology"/>
<keyword evidence="5" id="KW-0472">Membrane</keyword>
<evidence type="ECO:0000256" key="5">
    <source>
        <dbReference type="ARBA" id="ARBA00022519"/>
    </source>
</evidence>
<evidence type="ECO:0000313" key="14">
    <source>
        <dbReference type="EMBL" id="RNF28120.1"/>
    </source>
</evidence>
<dbReference type="OrthoDB" id="9789797at2"/>
<sequence>MNRTLYSALWWVAMPAVLGRLWWRGRKEPGYRAHWGERLALDGPAPGERPTIMVHAVSVGETRAAEPVVDALLAAYPDCRILLTHMTPTGRATGKSLFAHHGERVVQSYLPYDTGAMTRRFLRRHRPRACILMETEVWPNLIHACTRLDIPVVLANARLSEKSLKRGRKAGAVMLEAARGFTLVAAQTELDAERIRSLGAPNVVVTGSVKFDVTPPPAALEKGDWLRSRIRSGGPERPVFLCASTREGEEALILDAWQRMPGKPSGALLALVPRHPQRFDEVAELAAARGLTLARRSQLDLDHGVDGANVLLGDSMGEMFAYYAACDCAYIGGSLLPLGGQNLIEACALGKPVLVGEHTFNFLDATNEAVGDGAALRVPDADALVAAAARLLGDGAARVAMGEKALAFARRHRGATLRTVELVQRHIR</sequence>
<dbReference type="SUPFAM" id="SSF53756">
    <property type="entry name" value="UDP-Glycosyltransferase/glycogen phosphorylase"/>
    <property type="match status" value="1"/>
</dbReference>
<comment type="pathway">
    <text evidence="2 11">Bacterial outer membrane biogenesis; LPS core biosynthesis.</text>
</comment>
<reference evidence="14" key="1">
    <citation type="submission" date="2014-10" db="EMBL/GenBank/DDBJ databases">
        <title>Massilia sp. genome.</title>
        <authorList>
            <person name="Xu B."/>
            <person name="Dai L."/>
            <person name="Huang Z."/>
        </authorList>
    </citation>
    <scope>NUCLEOTIDE SEQUENCE [LARGE SCALE GENOMIC DNA]</scope>
    <source>
        <strain evidence="14">CFS-1</strain>
    </source>
</reference>
<keyword evidence="11" id="KW-1003">Cell membrane</keyword>
<feature type="site" description="Transition state stabilizer" evidence="10">
    <location>
        <position position="210"/>
    </location>
</feature>
<dbReference type="InterPro" id="IPR007507">
    <property type="entry name" value="Glycos_transf_N"/>
</dbReference>
<organism evidence="14 15">
    <name type="scientific">Massilia aurea</name>
    <dbReference type="NCBI Taxonomy" id="373040"/>
    <lineage>
        <taxon>Bacteria</taxon>
        <taxon>Pseudomonadati</taxon>
        <taxon>Pseudomonadota</taxon>
        <taxon>Betaproteobacteria</taxon>
        <taxon>Burkholderiales</taxon>
        <taxon>Oxalobacteraceae</taxon>
        <taxon>Telluria group</taxon>
        <taxon>Massilia</taxon>
    </lineage>
</organism>
<feature type="active site" description="Proton acceptor" evidence="9">
    <location>
        <position position="61"/>
    </location>
</feature>
<dbReference type="Gene3D" id="3.40.50.2000">
    <property type="entry name" value="Glycogen Phosphorylase B"/>
    <property type="match status" value="1"/>
</dbReference>
<feature type="domain" description="Glycosyl transferase family 1" evidence="12">
    <location>
        <begin position="303"/>
        <end position="405"/>
    </location>
</feature>
<dbReference type="InterPro" id="IPR001296">
    <property type="entry name" value="Glyco_trans_1"/>
</dbReference>
<evidence type="ECO:0000256" key="1">
    <source>
        <dbReference type="ARBA" id="ARBA00004196"/>
    </source>
</evidence>
<comment type="catalytic activity">
    <reaction evidence="8 11">
        <text>lipid IVA (E. coli) + CMP-3-deoxy-beta-D-manno-octulosonate = alpha-Kdo-(2-&gt;6)-lipid IVA (E. coli) + CMP + H(+)</text>
        <dbReference type="Rhea" id="RHEA:28066"/>
        <dbReference type="ChEBI" id="CHEBI:15378"/>
        <dbReference type="ChEBI" id="CHEBI:58603"/>
        <dbReference type="ChEBI" id="CHEBI:60364"/>
        <dbReference type="ChEBI" id="CHEBI:60377"/>
        <dbReference type="ChEBI" id="CHEBI:85987"/>
        <dbReference type="EC" id="2.4.99.12"/>
    </reaction>
</comment>
<dbReference type="UniPathway" id="UPA00958"/>
<dbReference type="Pfam" id="PF04413">
    <property type="entry name" value="Glycos_transf_N"/>
    <property type="match status" value="1"/>
</dbReference>
<evidence type="ECO:0000256" key="6">
    <source>
        <dbReference type="ARBA" id="ARBA00022679"/>
    </source>
</evidence>
<feature type="site" description="Transition state stabilizer" evidence="10">
    <location>
        <position position="134"/>
    </location>
</feature>
<evidence type="ECO:0000256" key="9">
    <source>
        <dbReference type="PIRSR" id="PIRSR639901-1"/>
    </source>
</evidence>
<keyword evidence="5" id="KW-0997">Cell inner membrane</keyword>
<dbReference type="PANTHER" id="PTHR42755:SF1">
    <property type="entry name" value="3-DEOXY-D-MANNO-OCTULOSONIC ACID TRANSFERASE, MITOCHONDRIAL-RELATED"/>
    <property type="match status" value="1"/>
</dbReference>
<dbReference type="GO" id="GO:0005886">
    <property type="term" value="C:plasma membrane"/>
    <property type="evidence" value="ECO:0007669"/>
    <property type="project" value="UniProtKB-SubCell"/>
</dbReference>
<evidence type="ECO:0000256" key="11">
    <source>
        <dbReference type="RuleBase" id="RU365103"/>
    </source>
</evidence>
<dbReference type="GO" id="GO:0043842">
    <property type="term" value="F:Kdo transferase activity"/>
    <property type="evidence" value="ECO:0007669"/>
    <property type="project" value="UniProtKB-EC"/>
</dbReference>
<dbReference type="EC" id="2.4.99.12" evidence="3 11"/>
<dbReference type="InterPro" id="IPR039901">
    <property type="entry name" value="Kdotransferase"/>
</dbReference>
<dbReference type="PANTHER" id="PTHR42755">
    <property type="entry name" value="3-DEOXY-MANNO-OCTULOSONATE CYTIDYLYLTRANSFERASE"/>
    <property type="match status" value="1"/>
</dbReference>
<comment type="similarity">
    <text evidence="11">Belongs to the glycosyltransferase group 1 family.</text>
</comment>
<dbReference type="EMBL" id="JSAB01000389">
    <property type="protein sequence ID" value="RNF28120.1"/>
    <property type="molecule type" value="Genomic_DNA"/>
</dbReference>
<dbReference type="InterPro" id="IPR038107">
    <property type="entry name" value="Glycos_transf_N_sf"/>
</dbReference>
<evidence type="ECO:0000256" key="4">
    <source>
        <dbReference type="ARBA" id="ARBA00019077"/>
    </source>
</evidence>
<evidence type="ECO:0000256" key="2">
    <source>
        <dbReference type="ARBA" id="ARBA00004713"/>
    </source>
</evidence>
<keyword evidence="6 11" id="KW-0808">Transferase</keyword>
<gene>
    <name evidence="14" type="ORF">NM04_24885</name>
</gene>
<dbReference type="AlphaFoldDB" id="A0A422QDL4"/>
<name>A0A422QDL4_9BURK</name>
<comment type="caution">
    <text evidence="14">The sequence shown here is derived from an EMBL/GenBank/DDBJ whole genome shotgun (WGS) entry which is preliminary data.</text>
</comment>
<evidence type="ECO:0000256" key="3">
    <source>
        <dbReference type="ARBA" id="ARBA00012621"/>
    </source>
</evidence>
<dbReference type="NCBIfam" id="NF004386">
    <property type="entry name" value="PRK05749.1-2"/>
    <property type="match status" value="1"/>
</dbReference>
<evidence type="ECO:0000256" key="10">
    <source>
        <dbReference type="PIRSR" id="PIRSR639901-2"/>
    </source>
</evidence>
<evidence type="ECO:0000313" key="15">
    <source>
        <dbReference type="Proteomes" id="UP000283254"/>
    </source>
</evidence>